<dbReference type="Pfam" id="PF13489">
    <property type="entry name" value="Methyltransf_23"/>
    <property type="match status" value="1"/>
</dbReference>
<dbReference type="SUPFAM" id="SSF53335">
    <property type="entry name" value="S-adenosyl-L-methionine-dependent methyltransferases"/>
    <property type="match status" value="1"/>
</dbReference>
<dbReference type="PANTHER" id="PTHR43591">
    <property type="entry name" value="METHYLTRANSFERASE"/>
    <property type="match status" value="1"/>
</dbReference>
<sequence>MDEDVGGKLSFAPIEVEKVRRAMDVGTGTGIWAIEFADQHPSCHVIGTDLSPIQPTWVPPNCEFLVDNADLSEDAEWGFPPVDFIHSRLLVAGFQNWVPYIRRGFSTLNPGGWIELLEVEFPLKCPDGTASAEDDPLMEWGELVTRAGDKLGCDFQVQNKFVRYLEEAGFTNIHRFDFQWPIGPWPEDEDFANLGADVMKNANELLNSSKAFFTRALEWKTEDFETLLAKCRASMMDPRKHRYFPMTLHYAQKPVGKT</sequence>
<dbReference type="Proteomes" id="UP000053317">
    <property type="component" value="Unassembled WGS sequence"/>
</dbReference>
<dbReference type="OrthoDB" id="2013972at2759"/>
<keyword evidence="1" id="KW-0489">Methyltransferase</keyword>
<accession>A0A0G2F2X3</accession>
<evidence type="ECO:0000313" key="1">
    <source>
        <dbReference type="EMBL" id="KKY28631.1"/>
    </source>
</evidence>
<organism evidence="1 2">
    <name type="scientific">Phaeomoniella chlamydospora</name>
    <name type="common">Phaeoacremonium chlamydosporum</name>
    <dbReference type="NCBI Taxonomy" id="158046"/>
    <lineage>
        <taxon>Eukaryota</taxon>
        <taxon>Fungi</taxon>
        <taxon>Dikarya</taxon>
        <taxon>Ascomycota</taxon>
        <taxon>Pezizomycotina</taxon>
        <taxon>Eurotiomycetes</taxon>
        <taxon>Chaetothyriomycetidae</taxon>
        <taxon>Phaeomoniellales</taxon>
        <taxon>Phaeomoniellaceae</taxon>
        <taxon>Phaeomoniella</taxon>
    </lineage>
</organism>
<dbReference type="EMBL" id="LCWF01000010">
    <property type="protein sequence ID" value="KKY28631.1"/>
    <property type="molecule type" value="Genomic_DNA"/>
</dbReference>
<gene>
    <name evidence="1" type="ORF">UCRPC4_g00437</name>
</gene>
<reference evidence="1 2" key="1">
    <citation type="submission" date="2015-05" db="EMBL/GenBank/DDBJ databases">
        <title>Distinctive expansion of gene families associated with plant cell wall degradation and secondary metabolism in the genomes of grapevine trunk pathogens.</title>
        <authorList>
            <person name="Lawrence D.P."/>
            <person name="Travadon R."/>
            <person name="Rolshausen P.E."/>
            <person name="Baumgartner K."/>
        </authorList>
    </citation>
    <scope>NUCLEOTIDE SEQUENCE [LARGE SCALE GENOMIC DNA]</scope>
    <source>
        <strain evidence="1">UCRPC4</strain>
    </source>
</reference>
<dbReference type="PANTHER" id="PTHR43591:SF10">
    <property type="entry name" value="ABC TRANSMEMBRANE TYPE-1 DOMAIN-CONTAINING PROTEIN-RELATED"/>
    <property type="match status" value="1"/>
</dbReference>
<keyword evidence="2" id="KW-1185">Reference proteome</keyword>
<keyword evidence="1" id="KW-0808">Transferase</keyword>
<dbReference type="Gene3D" id="3.40.50.150">
    <property type="entry name" value="Vaccinia Virus protein VP39"/>
    <property type="match status" value="1"/>
</dbReference>
<dbReference type="CDD" id="cd02440">
    <property type="entry name" value="AdoMet_MTases"/>
    <property type="match status" value="1"/>
</dbReference>
<reference evidence="1 2" key="2">
    <citation type="submission" date="2015-05" db="EMBL/GenBank/DDBJ databases">
        <authorList>
            <person name="Morales-Cruz A."/>
            <person name="Amrine K.C."/>
            <person name="Cantu D."/>
        </authorList>
    </citation>
    <scope>NUCLEOTIDE SEQUENCE [LARGE SCALE GENOMIC DNA]</scope>
    <source>
        <strain evidence="1">UCRPC4</strain>
    </source>
</reference>
<dbReference type="GO" id="GO:0032259">
    <property type="term" value="P:methylation"/>
    <property type="evidence" value="ECO:0007669"/>
    <property type="project" value="UniProtKB-KW"/>
</dbReference>
<dbReference type="InterPro" id="IPR029063">
    <property type="entry name" value="SAM-dependent_MTases_sf"/>
</dbReference>
<protein>
    <submittedName>
        <fullName evidence="1">Putative methyltransferase type 12</fullName>
    </submittedName>
</protein>
<dbReference type="GO" id="GO:0008168">
    <property type="term" value="F:methyltransferase activity"/>
    <property type="evidence" value="ECO:0007669"/>
    <property type="project" value="UniProtKB-KW"/>
</dbReference>
<comment type="caution">
    <text evidence="1">The sequence shown here is derived from an EMBL/GenBank/DDBJ whole genome shotgun (WGS) entry which is preliminary data.</text>
</comment>
<name>A0A0G2F2X3_PHACM</name>
<proteinExistence type="predicted"/>
<evidence type="ECO:0000313" key="2">
    <source>
        <dbReference type="Proteomes" id="UP000053317"/>
    </source>
</evidence>
<dbReference type="AlphaFoldDB" id="A0A0G2F2X3"/>